<evidence type="ECO:0000256" key="6">
    <source>
        <dbReference type="ARBA" id="ARBA00022801"/>
    </source>
</evidence>
<feature type="non-terminal residue" evidence="8">
    <location>
        <position position="392"/>
    </location>
</feature>
<dbReference type="PANTHER" id="PTHR22930:SF206">
    <property type="entry name" value="NUCLEASE HARBI1"/>
    <property type="match status" value="1"/>
</dbReference>
<protein>
    <submittedName>
        <fullName evidence="8">Uncharacterized protein</fullName>
    </submittedName>
</protein>
<reference evidence="8" key="1">
    <citation type="submission" date="2020-04" db="EMBL/GenBank/DDBJ databases">
        <authorList>
            <person name="Alioto T."/>
            <person name="Alioto T."/>
            <person name="Gomez Garrido J."/>
        </authorList>
    </citation>
    <scope>NUCLEOTIDE SEQUENCE</scope>
    <source>
        <strain evidence="8">A484AB</strain>
    </source>
</reference>
<keyword evidence="4" id="KW-0540">Nuclease</keyword>
<dbReference type="InterPro" id="IPR045249">
    <property type="entry name" value="HARBI1-like"/>
</dbReference>
<accession>A0A6S7I7C2</accession>
<proteinExistence type="inferred from homology"/>
<gene>
    <name evidence="8" type="ORF">PACLA_8A023215</name>
</gene>
<dbReference type="PANTHER" id="PTHR22930">
    <property type="match status" value="1"/>
</dbReference>
<keyword evidence="7" id="KW-0539">Nucleus</keyword>
<organism evidence="8 9">
    <name type="scientific">Paramuricea clavata</name>
    <name type="common">Red gorgonian</name>
    <name type="synonym">Violescent sea-whip</name>
    <dbReference type="NCBI Taxonomy" id="317549"/>
    <lineage>
        <taxon>Eukaryota</taxon>
        <taxon>Metazoa</taxon>
        <taxon>Cnidaria</taxon>
        <taxon>Anthozoa</taxon>
        <taxon>Octocorallia</taxon>
        <taxon>Malacalcyonacea</taxon>
        <taxon>Plexauridae</taxon>
        <taxon>Paramuricea</taxon>
    </lineage>
</organism>
<dbReference type="AlphaFoldDB" id="A0A6S7I7C2"/>
<evidence type="ECO:0000256" key="7">
    <source>
        <dbReference type="ARBA" id="ARBA00023242"/>
    </source>
</evidence>
<evidence type="ECO:0000256" key="1">
    <source>
        <dbReference type="ARBA" id="ARBA00001968"/>
    </source>
</evidence>
<comment type="caution">
    <text evidence="8">The sequence shown here is derived from an EMBL/GenBank/DDBJ whole genome shotgun (WGS) entry which is preliminary data.</text>
</comment>
<dbReference type="GO" id="GO:0005634">
    <property type="term" value="C:nucleus"/>
    <property type="evidence" value="ECO:0007669"/>
    <property type="project" value="UniProtKB-SubCell"/>
</dbReference>
<keyword evidence="5" id="KW-0479">Metal-binding</keyword>
<dbReference type="GO" id="GO:0004518">
    <property type="term" value="F:nuclease activity"/>
    <property type="evidence" value="ECO:0007669"/>
    <property type="project" value="UniProtKB-KW"/>
</dbReference>
<dbReference type="EMBL" id="CACRXK020007938">
    <property type="protein sequence ID" value="CAB4013596.1"/>
    <property type="molecule type" value="Genomic_DNA"/>
</dbReference>
<evidence type="ECO:0000256" key="3">
    <source>
        <dbReference type="ARBA" id="ARBA00006958"/>
    </source>
</evidence>
<dbReference type="Proteomes" id="UP001152795">
    <property type="component" value="Unassembled WGS sequence"/>
</dbReference>
<keyword evidence="6" id="KW-0378">Hydrolase</keyword>
<comment type="similarity">
    <text evidence="3">Belongs to the HARBI1 family.</text>
</comment>
<name>A0A6S7I7C2_PARCT</name>
<dbReference type="OrthoDB" id="5984413at2759"/>
<dbReference type="InterPro" id="IPR027806">
    <property type="entry name" value="HARBI1_dom"/>
</dbReference>
<comment type="subcellular location">
    <subcellularLocation>
        <location evidence="2">Nucleus</location>
    </subcellularLocation>
</comment>
<evidence type="ECO:0000256" key="4">
    <source>
        <dbReference type="ARBA" id="ARBA00022722"/>
    </source>
</evidence>
<evidence type="ECO:0000256" key="5">
    <source>
        <dbReference type="ARBA" id="ARBA00022723"/>
    </source>
</evidence>
<keyword evidence="9" id="KW-1185">Reference proteome</keyword>
<evidence type="ECO:0000313" key="8">
    <source>
        <dbReference type="EMBL" id="CAB4013596.1"/>
    </source>
</evidence>
<comment type="cofactor">
    <cofactor evidence="1">
        <name>a divalent metal cation</name>
        <dbReference type="ChEBI" id="CHEBI:60240"/>
    </cofactor>
</comment>
<dbReference type="GO" id="GO:0016787">
    <property type="term" value="F:hydrolase activity"/>
    <property type="evidence" value="ECO:0007669"/>
    <property type="project" value="UniProtKB-KW"/>
</dbReference>
<dbReference type="GO" id="GO:0046872">
    <property type="term" value="F:metal ion binding"/>
    <property type="evidence" value="ECO:0007669"/>
    <property type="project" value="UniProtKB-KW"/>
</dbReference>
<sequence length="392" mass="44632">VKIISKISVFESRVYSKRTPRIYRPQYLILHYELGNLYFKSFQNHPQLDPPGTLPKCKCPGTGHVSFVREKPTVWSFSRIQGIVENEYRHFNDRKWLESYRVPKTIFSQLCTFFNSLCGKTTQMRKPVPVQVITAMVLKRLGKGLDYREIGDKFGVGASTANEKVNDAMLFLIKNKLHTISRLQERRNLAAIIGGFLEKWNLPQCLGAIDGTHIPIKAPEHCHTDYFNRKCFHSIIVQAVCDSECRFTDVFAGWPGRAHDARVFNVSKIGGMVTNGTLVPEEQELSKIINGKVIEPFLIGDPAYPLSKHLMKDYPGSNLSPEKEYFNYRLNRARIQIERAFGKLKGRWRLEHSKTLKSTDINGDAAEEGKGDKVSYYRGGSVKCQSLNNSPA</sequence>
<evidence type="ECO:0000256" key="2">
    <source>
        <dbReference type="ARBA" id="ARBA00004123"/>
    </source>
</evidence>
<dbReference type="Pfam" id="PF13359">
    <property type="entry name" value="DDE_Tnp_4"/>
    <property type="match status" value="1"/>
</dbReference>
<feature type="non-terminal residue" evidence="8">
    <location>
        <position position="1"/>
    </location>
</feature>
<evidence type="ECO:0000313" key="9">
    <source>
        <dbReference type="Proteomes" id="UP001152795"/>
    </source>
</evidence>